<comment type="caution">
    <text evidence="7">The sequence shown here is derived from an EMBL/GenBank/DDBJ whole genome shotgun (WGS) entry which is preliminary data.</text>
</comment>
<dbReference type="EMBL" id="QEFH01000002">
    <property type="protein sequence ID" value="PVU71643.1"/>
    <property type="molecule type" value="Genomic_DNA"/>
</dbReference>
<protein>
    <recommendedName>
        <fullName evidence="4">Large ribosomal subunit protein eL31</fullName>
    </recommendedName>
    <alternativeName>
        <fullName evidence="5">50S ribosomal protein L31e</fullName>
    </alternativeName>
</protein>
<dbReference type="AlphaFoldDB" id="A0A2T9WUY3"/>
<evidence type="ECO:0000256" key="1">
    <source>
        <dbReference type="ARBA" id="ARBA00010808"/>
    </source>
</evidence>
<dbReference type="GO" id="GO:0022625">
    <property type="term" value="C:cytosolic large ribosomal subunit"/>
    <property type="evidence" value="ECO:0007669"/>
    <property type="project" value="TreeGrafter"/>
</dbReference>
<dbReference type="PANTHER" id="PTHR10956:SF0">
    <property type="entry name" value="60S RIBOSOMAL PROTEIN L31"/>
    <property type="match status" value="1"/>
</dbReference>
<evidence type="ECO:0000313" key="8">
    <source>
        <dbReference type="Proteomes" id="UP000245908"/>
    </source>
</evidence>
<feature type="compositionally biased region" description="Low complexity" evidence="6">
    <location>
        <begin position="1"/>
        <end position="24"/>
    </location>
</feature>
<keyword evidence="2" id="KW-0689">Ribosomal protein</keyword>
<proteinExistence type="inferred from homology"/>
<evidence type="ECO:0000313" key="7">
    <source>
        <dbReference type="EMBL" id="PVU71643.1"/>
    </source>
</evidence>
<dbReference type="InterPro" id="IPR000054">
    <property type="entry name" value="Ribosomal_eL31"/>
</dbReference>
<evidence type="ECO:0000256" key="6">
    <source>
        <dbReference type="SAM" id="MobiDB-lite"/>
    </source>
</evidence>
<accession>A0A2T9WUY3</accession>
<evidence type="ECO:0000256" key="3">
    <source>
        <dbReference type="ARBA" id="ARBA00023274"/>
    </source>
</evidence>
<keyword evidence="3" id="KW-0687">Ribonucleoprotein</keyword>
<feature type="region of interest" description="Disordered" evidence="6">
    <location>
        <begin position="1"/>
        <end position="25"/>
    </location>
</feature>
<dbReference type="Proteomes" id="UP000245908">
    <property type="component" value="Unassembled WGS sequence"/>
</dbReference>
<evidence type="ECO:0000256" key="5">
    <source>
        <dbReference type="ARBA" id="ARBA00035378"/>
    </source>
</evidence>
<organism evidence="7 8">
    <name type="scientific">Nanobsidianus stetteri</name>
    <dbReference type="NCBI Taxonomy" id="1294122"/>
    <lineage>
        <taxon>Archaea</taxon>
        <taxon>Nanobdellota</taxon>
        <taxon>Candidatus Nanoarchaeia</taxon>
        <taxon>Nanoarchaeales</taxon>
        <taxon>Nanopusillaceae</taxon>
        <taxon>Candidatus Nanobsidianus</taxon>
    </lineage>
</organism>
<evidence type="ECO:0000256" key="4">
    <source>
        <dbReference type="ARBA" id="ARBA00035230"/>
    </source>
</evidence>
<name>A0A2T9WUY3_NANST</name>
<dbReference type="GO" id="GO:0003735">
    <property type="term" value="F:structural constituent of ribosome"/>
    <property type="evidence" value="ECO:0007669"/>
    <property type="project" value="InterPro"/>
</dbReference>
<gene>
    <name evidence="7" type="ORF">DDW05_00370</name>
</gene>
<dbReference type="InterPro" id="IPR023621">
    <property type="entry name" value="Ribosomal_eL31_dom_sf"/>
</dbReference>
<reference evidence="7 8" key="1">
    <citation type="journal article" date="2015" name="Appl. Environ. Microbiol.">
        <title>Nanoarchaeota, Their Sulfolobales Host, and Nanoarchaeota Virus Distribution across Yellowstone National Park Hot Springs.</title>
        <authorList>
            <person name="Munson-McGee J.H."/>
            <person name="Field E.K."/>
            <person name="Bateson M."/>
            <person name="Rooney C."/>
            <person name="Stepanauskas R."/>
            <person name="Young M.J."/>
        </authorList>
    </citation>
    <scope>NUCLEOTIDE SEQUENCE [LARGE SCALE GENOMIC DNA]</scope>
    <source>
        <strain evidence="7">SCGC AB-777_O03</strain>
    </source>
</reference>
<dbReference type="PANTHER" id="PTHR10956">
    <property type="entry name" value="60S RIBOSOMAL PROTEIN L31"/>
    <property type="match status" value="1"/>
</dbReference>
<evidence type="ECO:0000256" key="2">
    <source>
        <dbReference type="ARBA" id="ARBA00022980"/>
    </source>
</evidence>
<dbReference type="GO" id="GO:0002181">
    <property type="term" value="P:cytoplasmic translation"/>
    <property type="evidence" value="ECO:0007669"/>
    <property type="project" value="TreeGrafter"/>
</dbReference>
<comment type="similarity">
    <text evidence="1">Belongs to the eukaryotic ribosomal protein eL31 family.</text>
</comment>
<dbReference type="SMART" id="SM01380">
    <property type="entry name" value="Ribosomal_L31e"/>
    <property type="match status" value="1"/>
</dbReference>
<sequence>MPEETQLVQTENVQQNQQVQQTQENVEKKESIQEFHIKINIRKWILKTPLKRRAKKAAKIIREIIMKRYKSKNVLLSVRLNNYIWSRGIKKPPTKYNLKIIKKEDKIFVDIDE</sequence>
<dbReference type="Gene3D" id="3.10.440.10">
    <property type="match status" value="1"/>
</dbReference>
<dbReference type="Pfam" id="PF01198">
    <property type="entry name" value="Ribosomal_L31e"/>
    <property type="match status" value="1"/>
</dbReference>
<dbReference type="SUPFAM" id="SSF54575">
    <property type="entry name" value="Ribosomal protein L31e"/>
    <property type="match status" value="1"/>
</dbReference>